<dbReference type="PROSITE" id="PS51782">
    <property type="entry name" value="LYSM"/>
    <property type="match status" value="1"/>
</dbReference>
<dbReference type="Pfam" id="PF00188">
    <property type="entry name" value="CAP"/>
    <property type="match status" value="1"/>
</dbReference>
<accession>A0ABY7W7P4</accession>
<dbReference type="InterPro" id="IPR014258">
    <property type="entry name" value="CAP_domain_YkwD-like"/>
</dbReference>
<dbReference type="SUPFAM" id="SSF54106">
    <property type="entry name" value="LysM domain"/>
    <property type="match status" value="1"/>
</dbReference>
<feature type="chain" id="PRO_5045897868" evidence="1">
    <location>
        <begin position="28"/>
        <end position="208"/>
    </location>
</feature>
<feature type="signal peptide" evidence="1">
    <location>
        <begin position="1"/>
        <end position="27"/>
    </location>
</feature>
<evidence type="ECO:0000313" key="4">
    <source>
        <dbReference type="Proteomes" id="UP001215143"/>
    </source>
</evidence>
<dbReference type="CDD" id="cd00118">
    <property type="entry name" value="LysM"/>
    <property type="match status" value="1"/>
</dbReference>
<gene>
    <name evidence="3" type="primary">safA</name>
    <name evidence="3" type="ORF">PQ477_04425</name>
</gene>
<dbReference type="RefSeq" id="WP_274273016.1">
    <property type="nucleotide sequence ID" value="NZ_CP117834.1"/>
</dbReference>
<dbReference type="PANTHER" id="PTHR31157:SF1">
    <property type="entry name" value="SCP DOMAIN-CONTAINING PROTEIN"/>
    <property type="match status" value="1"/>
</dbReference>
<dbReference type="PANTHER" id="PTHR31157">
    <property type="entry name" value="SCP DOMAIN-CONTAINING PROTEIN"/>
    <property type="match status" value="1"/>
</dbReference>
<dbReference type="InterPro" id="IPR018392">
    <property type="entry name" value="LysM"/>
</dbReference>
<dbReference type="Gene3D" id="3.40.33.10">
    <property type="entry name" value="CAP"/>
    <property type="match status" value="1"/>
</dbReference>
<evidence type="ECO:0000313" key="3">
    <source>
        <dbReference type="EMBL" id="WDF04713.1"/>
    </source>
</evidence>
<dbReference type="InterPro" id="IPR036779">
    <property type="entry name" value="LysM_dom_sf"/>
</dbReference>
<dbReference type="InterPro" id="IPR035940">
    <property type="entry name" value="CAP_sf"/>
</dbReference>
<dbReference type="NCBIfam" id="TIGR02909">
    <property type="entry name" value="spore_YkwD"/>
    <property type="match status" value="1"/>
</dbReference>
<dbReference type="EMBL" id="CP117834">
    <property type="protein sequence ID" value="WDF04713.1"/>
    <property type="molecule type" value="Genomic_DNA"/>
</dbReference>
<sequence>MKTLLTFFTTLLLSVTLVYGFSSEAKAASTHTVQSGDTMWKIAVRYQIGVQEIIDANPQLSNPNVIYPGQTIQLPTQQSQEQSIEQEVVRLVNAERAKHGLQPLKENWELSRVARFKSADMRDKNYFSHTSPTYGSPHQMIRDFGIQYRASGENIAAGQTTAQAVFNSWMNSSGHRQNILSPTYTEIGVGYAEGGSYRHYWTQMFISR</sequence>
<evidence type="ECO:0000256" key="1">
    <source>
        <dbReference type="SAM" id="SignalP"/>
    </source>
</evidence>
<dbReference type="SUPFAM" id="SSF55797">
    <property type="entry name" value="PR-1-like"/>
    <property type="match status" value="1"/>
</dbReference>
<dbReference type="Proteomes" id="UP001215143">
    <property type="component" value="Chromosome"/>
</dbReference>
<reference evidence="3 4" key="1">
    <citation type="submission" date="2023-02" db="EMBL/GenBank/DDBJ databases">
        <authorList>
            <person name="Liu G."/>
        </authorList>
    </citation>
    <scope>NUCLEOTIDE SEQUENCE [LARGE SCALE GENOMIC DNA]</scope>
    <source>
        <strain evidence="3 4">DSM 23008</strain>
    </source>
</reference>
<dbReference type="Pfam" id="PF01476">
    <property type="entry name" value="LysM"/>
    <property type="match status" value="1"/>
</dbReference>
<keyword evidence="1" id="KW-0732">Signal</keyword>
<name>A0ABY7W7P4_9BACI</name>
<dbReference type="InterPro" id="IPR014044">
    <property type="entry name" value="CAP_dom"/>
</dbReference>
<dbReference type="NCBIfam" id="TIGR02899">
    <property type="entry name" value="spore_safA"/>
    <property type="match status" value="1"/>
</dbReference>
<keyword evidence="4" id="KW-1185">Reference proteome</keyword>
<proteinExistence type="predicted"/>
<organism evidence="3 4">
    <name type="scientific">Shouchella hunanensis</name>
    <dbReference type="NCBI Taxonomy" id="766894"/>
    <lineage>
        <taxon>Bacteria</taxon>
        <taxon>Bacillati</taxon>
        <taxon>Bacillota</taxon>
        <taxon>Bacilli</taxon>
        <taxon>Bacillales</taxon>
        <taxon>Bacillaceae</taxon>
        <taxon>Shouchella</taxon>
    </lineage>
</organism>
<feature type="domain" description="LysM" evidence="2">
    <location>
        <begin position="29"/>
        <end position="74"/>
    </location>
</feature>
<dbReference type="CDD" id="cd05379">
    <property type="entry name" value="CAP_bacterial"/>
    <property type="match status" value="1"/>
</dbReference>
<dbReference type="SMART" id="SM00257">
    <property type="entry name" value="LysM"/>
    <property type="match status" value="1"/>
</dbReference>
<dbReference type="InterPro" id="IPR014248">
    <property type="entry name" value="Spore_coat_assembly_SafA"/>
</dbReference>
<protein>
    <submittedName>
        <fullName evidence="3">SafA/ExsA family spore coat assembly protein</fullName>
    </submittedName>
</protein>
<evidence type="ECO:0000259" key="2">
    <source>
        <dbReference type="PROSITE" id="PS51782"/>
    </source>
</evidence>
<dbReference type="Gene3D" id="3.10.350.10">
    <property type="entry name" value="LysM domain"/>
    <property type="match status" value="1"/>
</dbReference>